<feature type="chain" id="PRO_5018759922" evidence="3">
    <location>
        <begin position="24"/>
        <end position="282"/>
    </location>
</feature>
<dbReference type="GO" id="GO:0009279">
    <property type="term" value="C:cell outer membrane"/>
    <property type="evidence" value="ECO:0007669"/>
    <property type="project" value="TreeGrafter"/>
</dbReference>
<accession>A0A3P3QSP3</accession>
<gene>
    <name evidence="5" type="ORF">EIK76_05705</name>
</gene>
<dbReference type="InterPro" id="IPR018392">
    <property type="entry name" value="LysM"/>
</dbReference>
<dbReference type="InterPro" id="IPR011055">
    <property type="entry name" value="Dup_hybrid_motif"/>
</dbReference>
<dbReference type="Proteomes" id="UP000276260">
    <property type="component" value="Unassembled WGS sequence"/>
</dbReference>
<dbReference type="Pfam" id="PF01551">
    <property type="entry name" value="Peptidase_M23"/>
    <property type="match status" value="1"/>
</dbReference>
<comment type="similarity">
    <text evidence="1">Belongs to the E.coli NlpD/Haemophilus LppB family.</text>
</comment>
<dbReference type="SUPFAM" id="SSF51261">
    <property type="entry name" value="Duplicated hybrid motif"/>
    <property type="match status" value="1"/>
</dbReference>
<feature type="compositionally biased region" description="Low complexity" evidence="2">
    <location>
        <begin position="104"/>
        <end position="115"/>
    </location>
</feature>
<dbReference type="OrthoDB" id="9793746at2"/>
<organism evidence="5 6">
    <name type="scientific">Rheinheimera mesophila</name>
    <dbReference type="NCBI Taxonomy" id="1547515"/>
    <lineage>
        <taxon>Bacteria</taxon>
        <taxon>Pseudomonadati</taxon>
        <taxon>Pseudomonadota</taxon>
        <taxon>Gammaproteobacteria</taxon>
        <taxon>Chromatiales</taxon>
        <taxon>Chromatiaceae</taxon>
        <taxon>Rheinheimera</taxon>
    </lineage>
</organism>
<dbReference type="PANTHER" id="PTHR21666:SF263">
    <property type="entry name" value="MUREIN HYDROLASE ACTIVATOR NLPD"/>
    <property type="match status" value="1"/>
</dbReference>
<dbReference type="Pfam" id="PF01476">
    <property type="entry name" value="LysM"/>
    <property type="match status" value="1"/>
</dbReference>
<dbReference type="PROSITE" id="PS51782">
    <property type="entry name" value="LYSM"/>
    <property type="match status" value="1"/>
</dbReference>
<feature type="region of interest" description="Disordered" evidence="2">
    <location>
        <begin position="98"/>
        <end position="127"/>
    </location>
</feature>
<dbReference type="InterPro" id="IPR016047">
    <property type="entry name" value="M23ase_b-sheet_dom"/>
</dbReference>
<reference evidence="5 6" key="1">
    <citation type="submission" date="2018-11" db="EMBL/GenBank/DDBJ databases">
        <title>Draft genome analysis of Rheinheimera mesophila isolated from an industrial waste site.</title>
        <authorList>
            <person name="Yu Q."/>
            <person name="Qi Y."/>
            <person name="Zhang H."/>
            <person name="Lu Y."/>
            <person name="Pu J."/>
        </authorList>
    </citation>
    <scope>NUCLEOTIDE SEQUENCE [LARGE SCALE GENOMIC DNA]</scope>
    <source>
        <strain evidence="5 6">IITR13</strain>
    </source>
</reference>
<evidence type="ECO:0000259" key="4">
    <source>
        <dbReference type="PROSITE" id="PS51782"/>
    </source>
</evidence>
<dbReference type="SMART" id="SM00257">
    <property type="entry name" value="LysM"/>
    <property type="match status" value="1"/>
</dbReference>
<dbReference type="InterPro" id="IPR036779">
    <property type="entry name" value="LysM_dom_sf"/>
</dbReference>
<dbReference type="CDD" id="cd12797">
    <property type="entry name" value="M23_peptidase"/>
    <property type="match status" value="1"/>
</dbReference>
<dbReference type="AlphaFoldDB" id="A0A3P3QSP3"/>
<dbReference type="PANTHER" id="PTHR21666">
    <property type="entry name" value="PEPTIDASE-RELATED"/>
    <property type="match status" value="1"/>
</dbReference>
<feature type="signal peptide" evidence="3">
    <location>
        <begin position="1"/>
        <end position="23"/>
    </location>
</feature>
<dbReference type="InterPro" id="IPR050570">
    <property type="entry name" value="Cell_wall_metabolism_enzyme"/>
</dbReference>
<evidence type="ECO:0000256" key="2">
    <source>
        <dbReference type="SAM" id="MobiDB-lite"/>
    </source>
</evidence>
<feature type="compositionally biased region" description="Polar residues" evidence="2">
    <location>
        <begin position="117"/>
        <end position="127"/>
    </location>
</feature>
<dbReference type="PROSITE" id="PS51257">
    <property type="entry name" value="PROKAR_LIPOPROTEIN"/>
    <property type="match status" value="1"/>
</dbReference>
<sequence length="282" mass="30911">MKYWSVCCLVLILTACSSRESPAPVTTLNDIKNYYKKYPQGETVSGYVVQAGDTLYSLAFRAGMDYRELAQLNHIPPPYRIFVGQTLRFSNKKYTSIRGEQPNSSVKAPKSVAAAGRNQSATQSKLTTANKAVARNNQTGYVRKQTVKENATSAENSVSSSKVRWSWPVRGPLLAGFSNAEHGNKGLDIGGKAGTPIKAAAAGEVVYAGNALRGYGNLVIIRHNDDFLSAYAHNRKLLVKERDTVVSGQTIAEMGDTDATSVRLHFEIRFRGKSVDPKRYLK</sequence>
<keyword evidence="6" id="KW-1185">Reference proteome</keyword>
<keyword evidence="3" id="KW-0732">Signal</keyword>
<evidence type="ECO:0000256" key="1">
    <source>
        <dbReference type="ARBA" id="ARBA00038420"/>
    </source>
</evidence>
<dbReference type="EMBL" id="RRCF01000001">
    <property type="protein sequence ID" value="RRJ23559.1"/>
    <property type="molecule type" value="Genomic_DNA"/>
</dbReference>
<evidence type="ECO:0000256" key="3">
    <source>
        <dbReference type="SAM" id="SignalP"/>
    </source>
</evidence>
<dbReference type="CDD" id="cd00118">
    <property type="entry name" value="LysM"/>
    <property type="match status" value="1"/>
</dbReference>
<proteinExistence type="inferred from homology"/>
<evidence type="ECO:0000313" key="6">
    <source>
        <dbReference type="Proteomes" id="UP000276260"/>
    </source>
</evidence>
<protein>
    <submittedName>
        <fullName evidence="5">LysM peptidoglycan-binding domain-containing protein</fullName>
    </submittedName>
</protein>
<dbReference type="GO" id="GO:0032153">
    <property type="term" value="C:cell division site"/>
    <property type="evidence" value="ECO:0007669"/>
    <property type="project" value="TreeGrafter"/>
</dbReference>
<dbReference type="Gene3D" id="2.70.70.10">
    <property type="entry name" value="Glucose Permease (Domain IIA)"/>
    <property type="match status" value="1"/>
</dbReference>
<dbReference type="Gene3D" id="3.10.350.10">
    <property type="entry name" value="LysM domain"/>
    <property type="match status" value="1"/>
</dbReference>
<name>A0A3P3QSP3_9GAMM</name>
<evidence type="ECO:0000313" key="5">
    <source>
        <dbReference type="EMBL" id="RRJ23559.1"/>
    </source>
</evidence>
<feature type="domain" description="LysM" evidence="4">
    <location>
        <begin position="45"/>
        <end position="89"/>
    </location>
</feature>
<dbReference type="GO" id="GO:0004222">
    <property type="term" value="F:metalloendopeptidase activity"/>
    <property type="evidence" value="ECO:0007669"/>
    <property type="project" value="TreeGrafter"/>
</dbReference>
<comment type="caution">
    <text evidence="5">The sequence shown here is derived from an EMBL/GenBank/DDBJ whole genome shotgun (WGS) entry which is preliminary data.</text>
</comment>